<keyword evidence="6 10" id="KW-0812">Transmembrane</keyword>
<dbReference type="InterPro" id="IPR003538">
    <property type="entry name" value="TonB"/>
</dbReference>
<evidence type="ECO:0000256" key="8">
    <source>
        <dbReference type="ARBA" id="ARBA00022989"/>
    </source>
</evidence>
<dbReference type="PRINTS" id="PR01374">
    <property type="entry name" value="TONBPROTEIN"/>
</dbReference>
<keyword evidence="8 10" id="KW-1133">Transmembrane helix</keyword>
<evidence type="ECO:0000256" key="7">
    <source>
        <dbReference type="ARBA" id="ARBA00022927"/>
    </source>
</evidence>
<dbReference type="GO" id="GO:0030288">
    <property type="term" value="C:outer membrane-bounded periplasmic space"/>
    <property type="evidence" value="ECO:0007669"/>
    <property type="project" value="InterPro"/>
</dbReference>
<evidence type="ECO:0000256" key="10">
    <source>
        <dbReference type="SAM" id="Phobius"/>
    </source>
</evidence>
<feature type="transmembrane region" description="Helical" evidence="10">
    <location>
        <begin position="36"/>
        <end position="58"/>
    </location>
</feature>
<comment type="similarity">
    <text evidence="2">Belongs to the TonB family.</text>
</comment>
<feature type="domain" description="TonB C-terminal" evidence="11">
    <location>
        <begin position="189"/>
        <end position="280"/>
    </location>
</feature>
<evidence type="ECO:0000256" key="1">
    <source>
        <dbReference type="ARBA" id="ARBA00004383"/>
    </source>
</evidence>
<dbReference type="AlphaFoldDB" id="A0A1I2VG20"/>
<dbReference type="RefSeq" id="WP_090992555.1">
    <property type="nucleotide sequence ID" value="NZ_FOPP01000003.1"/>
</dbReference>
<dbReference type="SUPFAM" id="SSF74653">
    <property type="entry name" value="TolA/TonB C-terminal domain"/>
    <property type="match status" value="1"/>
</dbReference>
<dbReference type="Proteomes" id="UP000199666">
    <property type="component" value="Unassembled WGS sequence"/>
</dbReference>
<keyword evidence="4" id="KW-1003">Cell membrane</keyword>
<organism evidence="12 13">
    <name type="scientific">Pedobacter insulae</name>
    <dbReference type="NCBI Taxonomy" id="414048"/>
    <lineage>
        <taxon>Bacteria</taxon>
        <taxon>Pseudomonadati</taxon>
        <taxon>Bacteroidota</taxon>
        <taxon>Sphingobacteriia</taxon>
        <taxon>Sphingobacteriales</taxon>
        <taxon>Sphingobacteriaceae</taxon>
        <taxon>Pedobacter</taxon>
    </lineage>
</organism>
<name>A0A1I2VG20_9SPHI</name>
<dbReference type="PROSITE" id="PS52015">
    <property type="entry name" value="TONB_CTD"/>
    <property type="match status" value="1"/>
</dbReference>
<evidence type="ECO:0000256" key="9">
    <source>
        <dbReference type="ARBA" id="ARBA00023136"/>
    </source>
</evidence>
<dbReference type="InterPro" id="IPR006260">
    <property type="entry name" value="TonB/TolA_C"/>
</dbReference>
<dbReference type="OrthoDB" id="649093at2"/>
<dbReference type="InterPro" id="IPR037682">
    <property type="entry name" value="TonB_C"/>
</dbReference>
<keyword evidence="9 10" id="KW-0472">Membrane</keyword>
<dbReference type="PANTHER" id="PTHR33446:SF2">
    <property type="entry name" value="PROTEIN TONB"/>
    <property type="match status" value="1"/>
</dbReference>
<evidence type="ECO:0000259" key="11">
    <source>
        <dbReference type="PROSITE" id="PS52015"/>
    </source>
</evidence>
<dbReference type="NCBIfam" id="TIGR01352">
    <property type="entry name" value="tonB_Cterm"/>
    <property type="match status" value="1"/>
</dbReference>
<dbReference type="GO" id="GO:0055085">
    <property type="term" value="P:transmembrane transport"/>
    <property type="evidence" value="ECO:0007669"/>
    <property type="project" value="InterPro"/>
</dbReference>
<dbReference type="Gene3D" id="3.30.1150.10">
    <property type="match status" value="1"/>
</dbReference>
<evidence type="ECO:0000256" key="5">
    <source>
        <dbReference type="ARBA" id="ARBA00022519"/>
    </source>
</evidence>
<evidence type="ECO:0000256" key="6">
    <source>
        <dbReference type="ARBA" id="ARBA00022692"/>
    </source>
</evidence>
<gene>
    <name evidence="12" type="ORF">SAMN04489864_10323</name>
</gene>
<evidence type="ECO:0000256" key="4">
    <source>
        <dbReference type="ARBA" id="ARBA00022475"/>
    </source>
</evidence>
<dbReference type="STRING" id="414048.SAMN04489864_10323"/>
<dbReference type="InterPro" id="IPR051045">
    <property type="entry name" value="TonB-dependent_transducer"/>
</dbReference>
<evidence type="ECO:0000313" key="13">
    <source>
        <dbReference type="Proteomes" id="UP000199666"/>
    </source>
</evidence>
<keyword evidence="7" id="KW-0653">Protein transport</keyword>
<proteinExistence type="inferred from homology"/>
<reference evidence="12 13" key="1">
    <citation type="submission" date="2016-10" db="EMBL/GenBank/DDBJ databases">
        <authorList>
            <person name="de Groot N.N."/>
        </authorList>
    </citation>
    <scope>NUCLEOTIDE SEQUENCE [LARGE SCALE GENOMIC DNA]</scope>
    <source>
        <strain evidence="12 13">DSM 18684</strain>
    </source>
</reference>
<sequence>MLNNSNLYGNGWLDVVFSNRNKNYGAYALRTQSAGILLKSLFIAAPVFIFLFVGPTIYNKIFPAPVQEMETQVVIAVVEPIHELKKEEPKKEEQKKELPKAEPVKKKLKTVNFSEHVVVVNKEVEDPPTSAELSNAIISNITQEGVSEKGNAQSPIGNGEGNVAGNAPTGNGNEIYSVAGVEAYPEFPGGMAAWSKFIQRNLKYPYAAQENGIQGKVFLSFVIEKDGSISDVNVIRGIGSGCDEEAVRVIKKSPKWKAGQQNNQPVRVRYTMPIGYVLSN</sequence>
<dbReference type="EMBL" id="FOPP01000003">
    <property type="protein sequence ID" value="SFG88238.1"/>
    <property type="molecule type" value="Genomic_DNA"/>
</dbReference>
<dbReference type="GO" id="GO:0098797">
    <property type="term" value="C:plasma membrane protein complex"/>
    <property type="evidence" value="ECO:0007669"/>
    <property type="project" value="TreeGrafter"/>
</dbReference>
<evidence type="ECO:0000256" key="2">
    <source>
        <dbReference type="ARBA" id="ARBA00006555"/>
    </source>
</evidence>
<accession>A0A1I2VG20</accession>
<protein>
    <submittedName>
        <fullName evidence="12">Outer membrane transport energization protein TonB</fullName>
    </submittedName>
</protein>
<dbReference type="GO" id="GO:0015891">
    <property type="term" value="P:siderophore transport"/>
    <property type="evidence" value="ECO:0007669"/>
    <property type="project" value="InterPro"/>
</dbReference>
<dbReference type="PANTHER" id="PTHR33446">
    <property type="entry name" value="PROTEIN TONB-RELATED"/>
    <property type="match status" value="1"/>
</dbReference>
<keyword evidence="5" id="KW-0997">Cell inner membrane</keyword>
<dbReference type="Pfam" id="PF03544">
    <property type="entry name" value="TonB_C"/>
    <property type="match status" value="1"/>
</dbReference>
<evidence type="ECO:0000313" key="12">
    <source>
        <dbReference type="EMBL" id="SFG88238.1"/>
    </source>
</evidence>
<evidence type="ECO:0000256" key="3">
    <source>
        <dbReference type="ARBA" id="ARBA00022448"/>
    </source>
</evidence>
<dbReference type="GO" id="GO:0015031">
    <property type="term" value="P:protein transport"/>
    <property type="evidence" value="ECO:0007669"/>
    <property type="project" value="UniProtKB-KW"/>
</dbReference>
<dbReference type="GO" id="GO:0031992">
    <property type="term" value="F:energy transducer activity"/>
    <property type="evidence" value="ECO:0007669"/>
    <property type="project" value="InterPro"/>
</dbReference>
<keyword evidence="3" id="KW-0813">Transport</keyword>
<keyword evidence="13" id="KW-1185">Reference proteome</keyword>
<comment type="subcellular location">
    <subcellularLocation>
        <location evidence="1">Cell inner membrane</location>
        <topology evidence="1">Single-pass membrane protein</topology>
        <orientation evidence="1">Periplasmic side</orientation>
    </subcellularLocation>
</comment>